<reference evidence="1" key="1">
    <citation type="submission" date="2020-06" db="EMBL/GenBank/DDBJ databases">
        <authorList>
            <person name="Li T."/>
            <person name="Hu X."/>
            <person name="Zhang T."/>
            <person name="Song X."/>
            <person name="Zhang H."/>
            <person name="Dai N."/>
            <person name="Sheng W."/>
            <person name="Hou X."/>
            <person name="Wei L."/>
        </authorList>
    </citation>
    <scope>NUCLEOTIDE SEQUENCE</scope>
    <source>
        <strain evidence="1">G01</strain>
        <tissue evidence="1">Leaf</tissue>
    </source>
</reference>
<name>A0AAW2M5N9_9LAMI</name>
<accession>A0AAW2M5N9</accession>
<organism evidence="1">
    <name type="scientific">Sesamum angustifolium</name>
    <dbReference type="NCBI Taxonomy" id="2727405"/>
    <lineage>
        <taxon>Eukaryota</taxon>
        <taxon>Viridiplantae</taxon>
        <taxon>Streptophyta</taxon>
        <taxon>Embryophyta</taxon>
        <taxon>Tracheophyta</taxon>
        <taxon>Spermatophyta</taxon>
        <taxon>Magnoliopsida</taxon>
        <taxon>eudicotyledons</taxon>
        <taxon>Gunneridae</taxon>
        <taxon>Pentapetalae</taxon>
        <taxon>asterids</taxon>
        <taxon>lamiids</taxon>
        <taxon>Lamiales</taxon>
        <taxon>Pedaliaceae</taxon>
        <taxon>Sesamum</taxon>
    </lineage>
</organism>
<protein>
    <submittedName>
        <fullName evidence="1">Mitochondrial protein</fullName>
    </submittedName>
</protein>
<evidence type="ECO:0000313" key="1">
    <source>
        <dbReference type="EMBL" id="KAL0326476.1"/>
    </source>
</evidence>
<comment type="caution">
    <text evidence="1">The sequence shown here is derived from an EMBL/GenBank/DDBJ whole genome shotgun (WGS) entry which is preliminary data.</text>
</comment>
<sequence length="156" mass="17781">MELYLGLPSSVARTKRALFATIRDRIWQKISGWNETLLSQAGKELHLFNLAMLAKQLWRIILFPERLLSKVLKARYFPNGDIFTATLGSRPSYTWRSIMAAFDLFRAGCRWRVGSGLLFVYGLTLGYPDRPCSAYYSSSCGIGRHAGFRSYRPSQS</sequence>
<reference evidence="1" key="2">
    <citation type="journal article" date="2024" name="Plant">
        <title>Genomic evolution and insights into agronomic trait innovations of Sesamum species.</title>
        <authorList>
            <person name="Miao H."/>
            <person name="Wang L."/>
            <person name="Qu L."/>
            <person name="Liu H."/>
            <person name="Sun Y."/>
            <person name="Le M."/>
            <person name="Wang Q."/>
            <person name="Wei S."/>
            <person name="Zheng Y."/>
            <person name="Lin W."/>
            <person name="Duan Y."/>
            <person name="Cao H."/>
            <person name="Xiong S."/>
            <person name="Wang X."/>
            <person name="Wei L."/>
            <person name="Li C."/>
            <person name="Ma Q."/>
            <person name="Ju M."/>
            <person name="Zhao R."/>
            <person name="Li G."/>
            <person name="Mu C."/>
            <person name="Tian Q."/>
            <person name="Mei H."/>
            <person name="Zhang T."/>
            <person name="Gao T."/>
            <person name="Zhang H."/>
        </authorList>
    </citation>
    <scope>NUCLEOTIDE SEQUENCE</scope>
    <source>
        <strain evidence="1">G01</strain>
    </source>
</reference>
<dbReference type="EMBL" id="JACGWK010000011">
    <property type="protein sequence ID" value="KAL0326476.1"/>
    <property type="molecule type" value="Genomic_DNA"/>
</dbReference>
<proteinExistence type="predicted"/>
<gene>
    <name evidence="1" type="ORF">Sangu_1725600</name>
</gene>
<dbReference type="AlphaFoldDB" id="A0AAW2M5N9"/>